<name>A0A7S4P553_GUITH</name>
<organism evidence="1">
    <name type="scientific">Guillardia theta</name>
    <name type="common">Cryptophyte</name>
    <name type="synonym">Cryptomonas phi</name>
    <dbReference type="NCBI Taxonomy" id="55529"/>
    <lineage>
        <taxon>Eukaryota</taxon>
        <taxon>Cryptophyceae</taxon>
        <taxon>Pyrenomonadales</taxon>
        <taxon>Geminigeraceae</taxon>
        <taxon>Guillardia</taxon>
    </lineage>
</organism>
<protein>
    <submittedName>
        <fullName evidence="1">Uncharacterized protein</fullName>
    </submittedName>
</protein>
<evidence type="ECO:0000313" key="1">
    <source>
        <dbReference type="EMBL" id="CAE2323717.1"/>
    </source>
</evidence>
<accession>A0A7S4P553</accession>
<dbReference type="AlphaFoldDB" id="A0A7S4P553"/>
<sequence length="210" mass="23384">MATSEFANGNQDNFYSRKFRSIQSGDAVPYRCYCPIAPIKYSGHKPMMSLECIDVKPYSRHMAPAVSYPRFLDQRTERLSTGMSSYSKLVSPFPRHDMDQLKAPTLQQLEGRSRILSPGSRFVPMTRGREMVRPQTAPALGRRQLHLAVPDDVIGAEFDHSSRAACCSMTIPDCLFSTCATILHQQPDAPGRHLAPVALLTPCVQVSGWP</sequence>
<gene>
    <name evidence="1" type="ORF">GTHE00462_LOCUS28930</name>
</gene>
<dbReference type="EMBL" id="HBKN01036932">
    <property type="protein sequence ID" value="CAE2323717.1"/>
    <property type="molecule type" value="Transcribed_RNA"/>
</dbReference>
<reference evidence="1" key="1">
    <citation type="submission" date="2021-01" db="EMBL/GenBank/DDBJ databases">
        <authorList>
            <person name="Corre E."/>
            <person name="Pelletier E."/>
            <person name="Niang G."/>
            <person name="Scheremetjew M."/>
            <person name="Finn R."/>
            <person name="Kale V."/>
            <person name="Holt S."/>
            <person name="Cochrane G."/>
            <person name="Meng A."/>
            <person name="Brown T."/>
            <person name="Cohen L."/>
        </authorList>
    </citation>
    <scope>NUCLEOTIDE SEQUENCE</scope>
    <source>
        <strain evidence="1">CCMP 2712</strain>
    </source>
</reference>
<proteinExistence type="predicted"/>